<protein>
    <submittedName>
        <fullName evidence="2">Cupin domain-containing protein</fullName>
    </submittedName>
</protein>
<dbReference type="CDD" id="cd02238">
    <property type="entry name" value="cupin_KdgF"/>
    <property type="match status" value="1"/>
</dbReference>
<dbReference type="Pfam" id="PF07883">
    <property type="entry name" value="Cupin_2"/>
    <property type="match status" value="1"/>
</dbReference>
<dbReference type="KEGG" id="grs:C7S20_14380"/>
<proteinExistence type="predicted"/>
<dbReference type="PANTHER" id="PTHR40112">
    <property type="entry name" value="H2HPP ISOMERASE"/>
    <property type="match status" value="1"/>
</dbReference>
<organism evidence="2 3">
    <name type="scientific">Christiangramia fulva</name>
    <dbReference type="NCBI Taxonomy" id="2126553"/>
    <lineage>
        <taxon>Bacteria</taxon>
        <taxon>Pseudomonadati</taxon>
        <taxon>Bacteroidota</taxon>
        <taxon>Flavobacteriia</taxon>
        <taxon>Flavobacteriales</taxon>
        <taxon>Flavobacteriaceae</taxon>
        <taxon>Christiangramia</taxon>
    </lineage>
</organism>
<dbReference type="RefSeq" id="WP_107013131.1">
    <property type="nucleotide sequence ID" value="NZ_CP028136.1"/>
</dbReference>
<evidence type="ECO:0000259" key="1">
    <source>
        <dbReference type="Pfam" id="PF07883"/>
    </source>
</evidence>
<evidence type="ECO:0000313" key="3">
    <source>
        <dbReference type="Proteomes" id="UP000241507"/>
    </source>
</evidence>
<dbReference type="Proteomes" id="UP000241507">
    <property type="component" value="Chromosome"/>
</dbReference>
<sequence>MIKKLNWDTIPVEKVTDKMERQLVYGEKVMVAKMKFKDGFLVPQHSHINEQVTSVLSGTIRFWFGENKEETVDLNAGDVIVIPPNLPHEALMIGDVEEIDTWAPIRKDWLDGTDTYLRNDS</sequence>
<dbReference type="InterPro" id="IPR052535">
    <property type="entry name" value="Bacilysin_H2HPP_isomerase"/>
</dbReference>
<keyword evidence="3" id="KW-1185">Reference proteome</keyword>
<feature type="domain" description="Cupin type-2" evidence="1">
    <location>
        <begin position="34"/>
        <end position="94"/>
    </location>
</feature>
<dbReference type="InterPro" id="IPR014710">
    <property type="entry name" value="RmlC-like_jellyroll"/>
</dbReference>
<evidence type="ECO:0000313" key="2">
    <source>
        <dbReference type="EMBL" id="AVR46357.1"/>
    </source>
</evidence>
<dbReference type="OrthoDB" id="9797664at2"/>
<gene>
    <name evidence="2" type="ORF">C7S20_14380</name>
</gene>
<accession>A0A2R3Z7U3</accession>
<dbReference type="InterPro" id="IPR013096">
    <property type="entry name" value="Cupin_2"/>
</dbReference>
<dbReference type="AlphaFoldDB" id="A0A2R3Z7U3"/>
<dbReference type="Gene3D" id="2.60.120.10">
    <property type="entry name" value="Jelly Rolls"/>
    <property type="match status" value="1"/>
</dbReference>
<dbReference type="InterPro" id="IPR011051">
    <property type="entry name" value="RmlC_Cupin_sf"/>
</dbReference>
<dbReference type="EMBL" id="CP028136">
    <property type="protein sequence ID" value="AVR46357.1"/>
    <property type="molecule type" value="Genomic_DNA"/>
</dbReference>
<reference evidence="3" key="1">
    <citation type="submission" date="2018-03" db="EMBL/GenBank/DDBJ databases">
        <title>Gramella fulva sp. nov., isolated from a dry surface of tidal flat.</title>
        <authorList>
            <person name="Hwang S.H."/>
            <person name="Hwang W.M."/>
            <person name="Kang K."/>
            <person name="Ahn T.-Y."/>
        </authorList>
    </citation>
    <scope>NUCLEOTIDE SEQUENCE [LARGE SCALE GENOMIC DNA]</scope>
    <source>
        <strain evidence="3">SH35</strain>
    </source>
</reference>
<dbReference type="SUPFAM" id="SSF51182">
    <property type="entry name" value="RmlC-like cupins"/>
    <property type="match status" value="1"/>
</dbReference>
<dbReference type="PANTHER" id="PTHR40112:SF1">
    <property type="entry name" value="H2HPP ISOMERASE"/>
    <property type="match status" value="1"/>
</dbReference>
<name>A0A2R3Z7U3_9FLAO</name>